<sequence>MGNEYKEGTLRQLTIGEMSLVRSVFGDSINLSKVWIHCGSYLPFSLQDKYTAMTPNGELYFRRELYSTDYSTEELVLKHLFIHEMAHVWQYQNGMWVKLRGTMSWAVDYHYNFDGKKVLSDYSMEQQASIIADYYYLSTYGVGEWKSLRNRNYNGVFHDDIASYYRKVLHKFPDY</sequence>
<name>A0ABY9PJ03_SERFO</name>
<organism evidence="1 2">
    <name type="scientific">Serratia fonticola</name>
    <dbReference type="NCBI Taxonomy" id="47917"/>
    <lineage>
        <taxon>Bacteria</taxon>
        <taxon>Pseudomonadati</taxon>
        <taxon>Pseudomonadota</taxon>
        <taxon>Gammaproteobacteria</taxon>
        <taxon>Enterobacterales</taxon>
        <taxon>Yersiniaceae</taxon>
        <taxon>Serratia</taxon>
    </lineage>
</organism>
<keyword evidence="2" id="KW-1185">Reference proteome</keyword>
<dbReference type="Proteomes" id="UP001235341">
    <property type="component" value="Chromosome"/>
</dbReference>
<proteinExistence type="predicted"/>
<evidence type="ECO:0000313" key="2">
    <source>
        <dbReference type="Proteomes" id="UP001235341"/>
    </source>
</evidence>
<reference evidence="1 2" key="1">
    <citation type="submission" date="2023-08" db="EMBL/GenBank/DDBJ databases">
        <title>Complete Genome and Methylome dissection of Serratia fonticola NEB369.</title>
        <authorList>
            <person name="Fomenkov A."/>
            <person name="Roberts R.D."/>
        </authorList>
    </citation>
    <scope>NUCLEOTIDE SEQUENCE [LARGE SCALE GENOMIC DNA]</scope>
    <source>
        <strain evidence="1 2">NEB369</strain>
    </source>
</reference>
<accession>A0ABY9PJ03</accession>
<dbReference type="RefSeq" id="WP_309205152.1">
    <property type="nucleotide sequence ID" value="NZ_CP133586.1"/>
</dbReference>
<dbReference type="EMBL" id="CP133586">
    <property type="protein sequence ID" value="WMT13391.1"/>
    <property type="molecule type" value="Genomic_DNA"/>
</dbReference>
<evidence type="ECO:0000313" key="1">
    <source>
        <dbReference type="EMBL" id="WMT13391.1"/>
    </source>
</evidence>
<gene>
    <name evidence="1" type="ORF">RFB13_19455</name>
</gene>
<protein>
    <submittedName>
        <fullName evidence="1">Type IV secretion protein Rhs</fullName>
    </submittedName>
</protein>